<feature type="compositionally biased region" description="Basic and acidic residues" evidence="1">
    <location>
        <begin position="75"/>
        <end position="85"/>
    </location>
</feature>
<sequence>MPRRSLRRKVYPKLHTGVRKGFSRGGEAREDEMGWWSLWRRIGGGRESGEEVKDSVIEEQLHDEGAERVDSMEFRASDRSTCRETEECDGGAAGAERSGESSRRVEGSSNRTSGLAARGGRLSRKFGCGRENKTRKKVAEGLKVNVEVKEISVIEQREKEGCGRESGIRERKIEREGRTIAEAVERIVEKKVRKMLRSPEKKEDDRKKEERMEELEEKVRSLKRKVERMEQSEGKRKREEYEESGTEKKKWVEKEKWGGKESNWEKVKELFAERLKVRVTVRKVIVVRQRGIWMTILVKLENEEEKWRVLEAKRKARNSIGVKIHEDKRKKLQEGWRRNFSWPPMMRRRRMGERETGLNREELRREGGRLKDGVAAETEEEEEG</sequence>
<accession>A0A4V3S6S9</accession>
<organism evidence="2 3">
    <name type="scientific">Temnothorax longispinosus</name>
    <dbReference type="NCBI Taxonomy" id="300112"/>
    <lineage>
        <taxon>Eukaryota</taxon>
        <taxon>Metazoa</taxon>
        <taxon>Ecdysozoa</taxon>
        <taxon>Arthropoda</taxon>
        <taxon>Hexapoda</taxon>
        <taxon>Insecta</taxon>
        <taxon>Pterygota</taxon>
        <taxon>Neoptera</taxon>
        <taxon>Endopterygota</taxon>
        <taxon>Hymenoptera</taxon>
        <taxon>Apocrita</taxon>
        <taxon>Aculeata</taxon>
        <taxon>Formicoidea</taxon>
        <taxon>Formicidae</taxon>
        <taxon>Myrmicinae</taxon>
        <taxon>Temnothorax</taxon>
    </lineage>
</organism>
<dbReference type="AlphaFoldDB" id="A0A4V3S6S9"/>
<feature type="region of interest" description="Disordered" evidence="1">
    <location>
        <begin position="75"/>
        <end position="129"/>
    </location>
</feature>
<feature type="compositionally biased region" description="Basic and acidic residues" evidence="1">
    <location>
        <begin position="97"/>
        <end position="106"/>
    </location>
</feature>
<feature type="compositionally biased region" description="Basic and acidic residues" evidence="1">
    <location>
        <begin position="197"/>
        <end position="211"/>
    </location>
</feature>
<proteinExistence type="predicted"/>
<dbReference type="EMBL" id="QBLH01003736">
    <property type="protein sequence ID" value="TGZ34744.1"/>
    <property type="molecule type" value="Genomic_DNA"/>
</dbReference>
<keyword evidence="3" id="KW-1185">Reference proteome</keyword>
<feature type="region of interest" description="Disordered" evidence="1">
    <location>
        <begin position="348"/>
        <end position="384"/>
    </location>
</feature>
<evidence type="ECO:0000313" key="3">
    <source>
        <dbReference type="Proteomes" id="UP000310200"/>
    </source>
</evidence>
<feature type="compositionally biased region" description="Basic and acidic residues" evidence="1">
    <location>
        <begin position="352"/>
        <end position="374"/>
    </location>
</feature>
<gene>
    <name evidence="2" type="ORF">DBV15_10813</name>
</gene>
<reference evidence="2 3" key="1">
    <citation type="journal article" date="2019" name="Philos. Trans. R. Soc. Lond., B, Biol. Sci.">
        <title>Ant behaviour and brain gene expression of defending hosts depend on the ecological success of the intruding social parasite.</title>
        <authorList>
            <person name="Kaur R."/>
            <person name="Stoldt M."/>
            <person name="Jongepier E."/>
            <person name="Feldmeyer B."/>
            <person name="Menzel F."/>
            <person name="Bornberg-Bauer E."/>
            <person name="Foitzik S."/>
        </authorList>
    </citation>
    <scope>NUCLEOTIDE SEQUENCE [LARGE SCALE GENOMIC DNA]</scope>
    <source>
        <tissue evidence="2">Whole body</tissue>
    </source>
</reference>
<feature type="region of interest" description="Disordered" evidence="1">
    <location>
        <begin position="196"/>
        <end position="217"/>
    </location>
</feature>
<evidence type="ECO:0000256" key="1">
    <source>
        <dbReference type="SAM" id="MobiDB-lite"/>
    </source>
</evidence>
<evidence type="ECO:0000313" key="2">
    <source>
        <dbReference type="EMBL" id="TGZ34744.1"/>
    </source>
</evidence>
<name>A0A4V3S6S9_9HYME</name>
<dbReference type="Proteomes" id="UP000310200">
    <property type="component" value="Unassembled WGS sequence"/>
</dbReference>
<comment type="caution">
    <text evidence="2">The sequence shown here is derived from an EMBL/GenBank/DDBJ whole genome shotgun (WGS) entry which is preliminary data.</text>
</comment>
<protein>
    <submittedName>
        <fullName evidence="2">Uncharacterized protein</fullName>
    </submittedName>
</protein>